<evidence type="ECO:0000313" key="2">
    <source>
        <dbReference type="Proteomes" id="UP001279410"/>
    </source>
</evidence>
<proteinExistence type="predicted"/>
<dbReference type="AlphaFoldDB" id="A0AAD3NAU3"/>
<gene>
    <name evidence="1" type="ORF">AKAME5_002101800</name>
</gene>
<sequence>MTVTNAGLAVEINMRVQNQSYKVEVMETVPKPTVVFRPLVCSHNSESCSLTCNGDARSVTGIVCRHSPVILVAEWLNNDFEFYSPFKGAGPEQPLESWLFRTLFRAADAGLYTVEINAQRPESNYKVEVMKKDPITDTLWKRDGNLVAEWLNDEFEFYGAFNGRITLNTTTGELVVQNMTWLNNDFEFYSTFNSRTTLNTTTGGLFVQNMAVADAGLYTVGINSNVQISVSCSLTCDGDTKAGTVTYSWRRAVESGEQGKG</sequence>
<dbReference type="SUPFAM" id="SSF48726">
    <property type="entry name" value="Immunoglobulin"/>
    <property type="match status" value="1"/>
</dbReference>
<dbReference type="Gene3D" id="2.60.40.10">
    <property type="entry name" value="Immunoglobulins"/>
    <property type="match status" value="2"/>
</dbReference>
<comment type="caution">
    <text evidence="1">The sequence shown here is derived from an EMBL/GenBank/DDBJ whole genome shotgun (WGS) entry which is preliminary data.</text>
</comment>
<dbReference type="InterPro" id="IPR036179">
    <property type="entry name" value="Ig-like_dom_sf"/>
</dbReference>
<dbReference type="EMBL" id="BRZM01000255">
    <property type="protein sequence ID" value="GLD69703.1"/>
    <property type="molecule type" value="Genomic_DNA"/>
</dbReference>
<evidence type="ECO:0000313" key="1">
    <source>
        <dbReference type="EMBL" id="GLD69703.1"/>
    </source>
</evidence>
<organism evidence="1 2">
    <name type="scientific">Lates japonicus</name>
    <name type="common">Japanese lates</name>
    <dbReference type="NCBI Taxonomy" id="270547"/>
    <lineage>
        <taxon>Eukaryota</taxon>
        <taxon>Metazoa</taxon>
        <taxon>Chordata</taxon>
        <taxon>Craniata</taxon>
        <taxon>Vertebrata</taxon>
        <taxon>Euteleostomi</taxon>
        <taxon>Actinopterygii</taxon>
        <taxon>Neopterygii</taxon>
        <taxon>Teleostei</taxon>
        <taxon>Neoteleostei</taxon>
        <taxon>Acanthomorphata</taxon>
        <taxon>Carangaria</taxon>
        <taxon>Carangaria incertae sedis</taxon>
        <taxon>Centropomidae</taxon>
        <taxon>Lates</taxon>
    </lineage>
</organism>
<reference evidence="1" key="1">
    <citation type="submission" date="2022-08" db="EMBL/GenBank/DDBJ databases">
        <title>Genome sequencing of akame (Lates japonicus).</title>
        <authorList>
            <person name="Hashiguchi Y."/>
            <person name="Takahashi H."/>
        </authorList>
    </citation>
    <scope>NUCLEOTIDE SEQUENCE</scope>
    <source>
        <strain evidence="1">Kochi</strain>
    </source>
</reference>
<keyword evidence="1" id="KW-0635">Pregnancy</keyword>
<dbReference type="Proteomes" id="UP001279410">
    <property type="component" value="Unassembled WGS sequence"/>
</dbReference>
<accession>A0AAD3NAU3</accession>
<protein>
    <submittedName>
        <fullName evidence="1">Pregnancy-specific beta-1-glycoprotein 1-like protein</fullName>
    </submittedName>
</protein>
<dbReference type="InterPro" id="IPR013783">
    <property type="entry name" value="Ig-like_fold"/>
</dbReference>
<keyword evidence="2" id="KW-1185">Reference proteome</keyword>
<name>A0AAD3NAU3_LATJO</name>